<evidence type="ECO:0000313" key="6">
    <source>
        <dbReference type="Proteomes" id="UP000500930"/>
    </source>
</evidence>
<keyword evidence="3" id="KW-0378">Hydrolase</keyword>
<evidence type="ECO:0000259" key="4">
    <source>
        <dbReference type="Pfam" id="PF04586"/>
    </source>
</evidence>
<evidence type="ECO:0000256" key="3">
    <source>
        <dbReference type="ARBA" id="ARBA00022801"/>
    </source>
</evidence>
<dbReference type="AlphaFoldDB" id="A0A858PX53"/>
<evidence type="ECO:0000256" key="2">
    <source>
        <dbReference type="ARBA" id="ARBA00022670"/>
    </source>
</evidence>
<dbReference type="GO" id="GO:0006508">
    <property type="term" value="P:proteolysis"/>
    <property type="evidence" value="ECO:0007669"/>
    <property type="project" value="UniProtKB-KW"/>
</dbReference>
<keyword evidence="1" id="KW-1188">Viral release from host cell</keyword>
<sequence>MDVTQQLKSDFISDKGIFWGYASVFNRVDNQKDIIAPGSFTDSLKRRKVALLWQHNTKDPIGKILRLTENSFGLLTTAQLNLELHKAREIYSLIKKGIINSLSIGYRVVTSRRDKRSGIRIITKIDLWEISLVTFPANEKATISHVKCGEPGNVEKEEQLTKMLS</sequence>
<protein>
    <submittedName>
        <fullName evidence="5">HK97 family phage prohead protease</fullName>
    </submittedName>
</protein>
<accession>A0A858PX53</accession>
<dbReference type="Proteomes" id="UP000500930">
    <property type="component" value="Chromosome"/>
</dbReference>
<dbReference type="InterPro" id="IPR054613">
    <property type="entry name" value="Peptidase_S78_dom"/>
</dbReference>
<dbReference type="EMBL" id="CP046391">
    <property type="protein sequence ID" value="QJC27160.1"/>
    <property type="molecule type" value="Genomic_DNA"/>
</dbReference>
<evidence type="ECO:0000256" key="1">
    <source>
        <dbReference type="ARBA" id="ARBA00022612"/>
    </source>
</evidence>
<dbReference type="RefSeq" id="WP_169192821.1">
    <property type="nucleotide sequence ID" value="NZ_CP046391.1"/>
</dbReference>
<name>A0A858PX53_9RICK</name>
<proteinExistence type="predicted"/>
<dbReference type="InterPro" id="IPR006433">
    <property type="entry name" value="Prohead_protease"/>
</dbReference>
<keyword evidence="2 5" id="KW-0645">Protease</keyword>
<organism evidence="5 6">
    <name type="scientific">Anaplasma platys</name>
    <dbReference type="NCBI Taxonomy" id="949"/>
    <lineage>
        <taxon>Bacteria</taxon>
        <taxon>Pseudomonadati</taxon>
        <taxon>Pseudomonadota</taxon>
        <taxon>Alphaproteobacteria</taxon>
        <taxon>Rickettsiales</taxon>
        <taxon>Anaplasmataceae</taxon>
        <taxon>Anaplasma</taxon>
    </lineage>
</organism>
<dbReference type="GO" id="GO:0008233">
    <property type="term" value="F:peptidase activity"/>
    <property type="evidence" value="ECO:0007669"/>
    <property type="project" value="UniProtKB-KW"/>
</dbReference>
<reference evidence="5 6" key="1">
    <citation type="journal article" date="2020" name="Pathogens">
        <title>First Whole Genome Sequence of Anaplasma platys, an Obligate Intracellular Rickettsial Pathogen of Dogs.</title>
        <authorList>
            <person name="Llanes A."/>
            <person name="Rajeev S."/>
        </authorList>
    </citation>
    <scope>NUCLEOTIDE SEQUENCE [LARGE SCALE GENOMIC DNA]</scope>
    <source>
        <strain evidence="5 6">S3</strain>
    </source>
</reference>
<dbReference type="Pfam" id="PF04586">
    <property type="entry name" value="Peptidase_S78"/>
    <property type="match status" value="1"/>
</dbReference>
<dbReference type="SUPFAM" id="SSF50789">
    <property type="entry name" value="Herpes virus serine proteinase, assemblin"/>
    <property type="match status" value="1"/>
</dbReference>
<gene>
    <name evidence="5" type="ORF">ANPL_00165</name>
</gene>
<keyword evidence="6" id="KW-1185">Reference proteome</keyword>
<dbReference type="NCBIfam" id="TIGR01543">
    <property type="entry name" value="proheadase_HK97"/>
    <property type="match status" value="1"/>
</dbReference>
<feature type="domain" description="Prohead serine protease" evidence="4">
    <location>
        <begin position="13"/>
        <end position="146"/>
    </location>
</feature>
<evidence type="ECO:0000313" key="5">
    <source>
        <dbReference type="EMBL" id="QJC27160.1"/>
    </source>
</evidence>
<dbReference type="KEGG" id="aplt:ANPL_00165"/>